<dbReference type="AlphaFoldDB" id="A0A6V7T307"/>
<dbReference type="Proteomes" id="UP000515697">
    <property type="component" value="Chromosome PVSEL_10"/>
</dbReference>
<name>A0A6V7T307_PLAVN</name>
<proteinExistence type="predicted"/>
<reference evidence="4 5" key="1">
    <citation type="submission" date="2020-08" db="EMBL/GenBank/DDBJ databases">
        <authorList>
            <person name="Ramaprasad A."/>
        </authorList>
    </citation>
    <scope>NUCLEOTIDE SEQUENCE [LARGE SCALE GENOMIC DNA]</scope>
</reference>
<dbReference type="EMBL" id="LR865431">
    <property type="protein sequence ID" value="CAD2105792.1"/>
    <property type="molecule type" value="Genomic_DNA"/>
</dbReference>
<dbReference type="VEuPathDB" id="PlasmoDB:PVSEL_1000060"/>
<gene>
    <name evidence="4" type="ORF">PVSEL_1000060</name>
</gene>
<dbReference type="VEuPathDB" id="PlasmoDB:PVPCR_1000050"/>
<keyword evidence="2" id="KW-0732">Signal</keyword>
<feature type="domain" description="PYST-C1-like N-terminal" evidence="3">
    <location>
        <begin position="27"/>
        <end position="77"/>
    </location>
</feature>
<sequence>MNKRIFILVCIAGYLLSAVSIHCSQQKVPNAGNKSIRGIKEGKRRNEKNGIEFKRETQLKNNNPKGDNEFKNYNISKRDIQFEEYSNKTYNDFVEQLKRIVMGDYIEKN</sequence>
<dbReference type="Pfam" id="PF09690">
    <property type="entry name" value="PYST-C1"/>
    <property type="match status" value="1"/>
</dbReference>
<dbReference type="NCBIfam" id="TIGR01601">
    <property type="entry name" value="PYST-C1"/>
    <property type="match status" value="1"/>
</dbReference>
<dbReference type="InterPro" id="IPR006488">
    <property type="entry name" value="PYST-C1_N"/>
</dbReference>
<evidence type="ECO:0000256" key="2">
    <source>
        <dbReference type="SAM" id="SignalP"/>
    </source>
</evidence>
<feature type="compositionally biased region" description="Basic and acidic residues" evidence="1">
    <location>
        <begin position="47"/>
        <end position="58"/>
    </location>
</feature>
<evidence type="ECO:0000259" key="3">
    <source>
        <dbReference type="Pfam" id="PF09690"/>
    </source>
</evidence>
<accession>A0A6V7T307</accession>
<feature type="signal peptide" evidence="2">
    <location>
        <begin position="1"/>
        <end position="20"/>
    </location>
</feature>
<feature type="region of interest" description="Disordered" evidence="1">
    <location>
        <begin position="32"/>
        <end position="70"/>
    </location>
</feature>
<organism evidence="4 5">
    <name type="scientific">Plasmodium vinckei</name>
    <dbReference type="NCBI Taxonomy" id="5860"/>
    <lineage>
        <taxon>Eukaryota</taxon>
        <taxon>Sar</taxon>
        <taxon>Alveolata</taxon>
        <taxon>Apicomplexa</taxon>
        <taxon>Aconoidasida</taxon>
        <taxon>Haemosporida</taxon>
        <taxon>Plasmodiidae</taxon>
        <taxon>Plasmodium</taxon>
        <taxon>Plasmodium (Vinckeia)</taxon>
    </lineage>
</organism>
<dbReference type="VEuPathDB" id="PlasmoDB:PVLDE_0703380"/>
<feature type="chain" id="PRO_5027691163" evidence="2">
    <location>
        <begin position="21"/>
        <end position="109"/>
    </location>
</feature>
<protein>
    <submittedName>
        <fullName evidence="4">Fam-c protein</fullName>
    </submittedName>
</protein>
<evidence type="ECO:0000256" key="1">
    <source>
        <dbReference type="SAM" id="MobiDB-lite"/>
    </source>
</evidence>
<dbReference type="VEuPathDB" id="PlasmoDB:PVBDA_0904740"/>
<evidence type="ECO:0000313" key="4">
    <source>
        <dbReference type="EMBL" id="CAD2105792.1"/>
    </source>
</evidence>
<evidence type="ECO:0000313" key="5">
    <source>
        <dbReference type="Proteomes" id="UP000515697"/>
    </source>
</evidence>